<reference evidence="17 18" key="1">
    <citation type="journal article" date="2018" name="Plant J.">
        <title>Genome sequences of Chlorella sorokiniana UTEX 1602 and Micractinium conductrix SAG 241.80: implications to maltose excretion by a green alga.</title>
        <authorList>
            <person name="Arriola M.B."/>
            <person name="Velmurugan N."/>
            <person name="Zhang Y."/>
            <person name="Plunkett M.H."/>
            <person name="Hondzo H."/>
            <person name="Barney B.M."/>
        </authorList>
    </citation>
    <scope>NUCLEOTIDE SEQUENCE [LARGE SCALE GENOMIC DNA]</scope>
    <source>
        <strain evidence="17 18">SAG 241.80</strain>
    </source>
</reference>
<keyword evidence="9 13" id="KW-0811">Translocation</keyword>
<dbReference type="GO" id="GO:0005524">
    <property type="term" value="F:ATP binding"/>
    <property type="evidence" value="ECO:0007669"/>
    <property type="project" value="UniProtKB-KW"/>
</dbReference>
<dbReference type="SMART" id="SM00487">
    <property type="entry name" value="DEXDc"/>
    <property type="match status" value="1"/>
</dbReference>
<dbReference type="FunFam" id="1.10.3060.10:FF:000003">
    <property type="entry name" value="Protein translocase subunit SecA"/>
    <property type="match status" value="1"/>
</dbReference>
<dbReference type="PROSITE" id="PS01312">
    <property type="entry name" value="SECA"/>
    <property type="match status" value="1"/>
</dbReference>
<dbReference type="Pfam" id="PF01043">
    <property type="entry name" value="SecA_PP_bind"/>
    <property type="match status" value="1"/>
</dbReference>
<dbReference type="SMART" id="SM00957">
    <property type="entry name" value="SecA_DEAD"/>
    <property type="match status" value="1"/>
</dbReference>
<comment type="caution">
    <text evidence="17">The sequence shown here is derived from an EMBL/GenBank/DDBJ whole genome shotgun (WGS) entry which is preliminary data.</text>
</comment>
<keyword evidence="6 13" id="KW-0067">ATP-binding</keyword>
<dbReference type="PANTHER" id="PTHR30612">
    <property type="entry name" value="SECA INNER MEMBRANE COMPONENT OF SEC PROTEIN SECRETION SYSTEM"/>
    <property type="match status" value="1"/>
</dbReference>
<accession>A0A2P6VE56</accession>
<proteinExistence type="inferred from homology"/>
<dbReference type="Pfam" id="PF07516">
    <property type="entry name" value="SecA_SW"/>
    <property type="match status" value="1"/>
</dbReference>
<organism evidence="17 18">
    <name type="scientific">Micractinium conductrix</name>
    <dbReference type="NCBI Taxonomy" id="554055"/>
    <lineage>
        <taxon>Eukaryota</taxon>
        <taxon>Viridiplantae</taxon>
        <taxon>Chlorophyta</taxon>
        <taxon>core chlorophytes</taxon>
        <taxon>Trebouxiophyceae</taxon>
        <taxon>Chlorellales</taxon>
        <taxon>Chlorellaceae</taxon>
        <taxon>Chlorella clade</taxon>
        <taxon>Micractinium</taxon>
    </lineage>
</organism>
<dbReference type="PANTHER" id="PTHR30612:SF0">
    <property type="entry name" value="CHLOROPLAST PROTEIN-TRANSPORTING ATPASE"/>
    <property type="match status" value="1"/>
</dbReference>
<evidence type="ECO:0000256" key="12">
    <source>
        <dbReference type="ARBA" id="ARBA00034043"/>
    </source>
</evidence>
<evidence type="ECO:0000256" key="8">
    <source>
        <dbReference type="ARBA" id="ARBA00022967"/>
    </source>
</evidence>
<dbReference type="InterPro" id="IPR027417">
    <property type="entry name" value="P-loop_NTPase"/>
</dbReference>
<evidence type="ECO:0000313" key="18">
    <source>
        <dbReference type="Proteomes" id="UP000239649"/>
    </source>
</evidence>
<dbReference type="Gene3D" id="3.90.1440.10">
    <property type="entry name" value="SecA, preprotein cross-linking domain"/>
    <property type="match status" value="1"/>
</dbReference>
<dbReference type="SUPFAM" id="SSF81767">
    <property type="entry name" value="Pre-protein crosslinking domain of SecA"/>
    <property type="match status" value="1"/>
</dbReference>
<dbReference type="SUPFAM" id="SSF81886">
    <property type="entry name" value="Helical scaffold and wing domains of SecA"/>
    <property type="match status" value="1"/>
</dbReference>
<feature type="compositionally biased region" description="Low complexity" evidence="14">
    <location>
        <begin position="30"/>
        <end position="43"/>
    </location>
</feature>
<dbReference type="FunFam" id="3.90.1440.10:FF:000003">
    <property type="entry name" value="Preprotein translocase SecA subunit"/>
    <property type="match status" value="1"/>
</dbReference>
<evidence type="ECO:0000256" key="7">
    <source>
        <dbReference type="ARBA" id="ARBA00022927"/>
    </source>
</evidence>
<dbReference type="GO" id="GO:0006605">
    <property type="term" value="P:protein targeting"/>
    <property type="evidence" value="ECO:0007669"/>
    <property type="project" value="InterPro"/>
</dbReference>
<dbReference type="GO" id="GO:0006886">
    <property type="term" value="P:intracellular protein transport"/>
    <property type="evidence" value="ECO:0007669"/>
    <property type="project" value="InterPro"/>
</dbReference>
<feature type="compositionally biased region" description="Basic residues" evidence="14">
    <location>
        <begin position="44"/>
        <end position="56"/>
    </location>
</feature>
<dbReference type="HAMAP" id="MF_01382">
    <property type="entry name" value="SecA"/>
    <property type="match status" value="1"/>
</dbReference>
<keyword evidence="5 13" id="KW-0547">Nucleotide-binding</keyword>
<dbReference type="PRINTS" id="PR00906">
    <property type="entry name" value="SECA"/>
</dbReference>
<evidence type="ECO:0000259" key="16">
    <source>
        <dbReference type="PROSITE" id="PS51196"/>
    </source>
</evidence>
<dbReference type="GO" id="GO:0017038">
    <property type="term" value="P:protein import"/>
    <property type="evidence" value="ECO:0007669"/>
    <property type="project" value="InterPro"/>
</dbReference>
<dbReference type="OrthoDB" id="27934at2759"/>
<evidence type="ECO:0000256" key="14">
    <source>
        <dbReference type="SAM" id="MobiDB-lite"/>
    </source>
</evidence>
<dbReference type="Gene3D" id="3.40.50.300">
    <property type="entry name" value="P-loop containing nucleotide triphosphate hydrolases"/>
    <property type="match status" value="2"/>
</dbReference>
<dbReference type="InterPro" id="IPR000185">
    <property type="entry name" value="SecA"/>
</dbReference>
<dbReference type="Pfam" id="PF07517">
    <property type="entry name" value="SecA_DEAD"/>
    <property type="match status" value="1"/>
</dbReference>
<keyword evidence="10" id="KW-0793">Thylakoid</keyword>
<evidence type="ECO:0000256" key="11">
    <source>
        <dbReference type="ARBA" id="ARBA00023136"/>
    </source>
</evidence>
<dbReference type="AlphaFoldDB" id="A0A2P6VE56"/>
<dbReference type="NCBIfam" id="TIGR00963">
    <property type="entry name" value="secA"/>
    <property type="match status" value="1"/>
</dbReference>
<feature type="compositionally biased region" description="Low complexity" evidence="14">
    <location>
        <begin position="979"/>
        <end position="994"/>
    </location>
</feature>
<dbReference type="FunFam" id="3.40.50.300:FF:000334">
    <property type="entry name" value="Protein translocase subunit SecA"/>
    <property type="match status" value="1"/>
</dbReference>
<keyword evidence="7 13" id="KW-0653">Protein transport</keyword>
<dbReference type="GO" id="GO:0009535">
    <property type="term" value="C:chloroplast thylakoid membrane"/>
    <property type="evidence" value="ECO:0007669"/>
    <property type="project" value="UniProtKB-SubCell"/>
</dbReference>
<dbReference type="CDD" id="cd17928">
    <property type="entry name" value="DEXDc_SecA"/>
    <property type="match status" value="1"/>
</dbReference>
<dbReference type="PROSITE" id="PS51192">
    <property type="entry name" value="HELICASE_ATP_BIND_1"/>
    <property type="match status" value="1"/>
</dbReference>
<dbReference type="SMART" id="SM00958">
    <property type="entry name" value="SecA_PP_bind"/>
    <property type="match status" value="1"/>
</dbReference>
<dbReference type="InterPro" id="IPR036266">
    <property type="entry name" value="SecA_Wing/Scaffold_sf"/>
</dbReference>
<evidence type="ECO:0000256" key="13">
    <source>
        <dbReference type="RuleBase" id="RU003874"/>
    </source>
</evidence>
<evidence type="ECO:0000256" key="10">
    <source>
        <dbReference type="ARBA" id="ARBA00023078"/>
    </source>
</evidence>
<keyword evidence="4 13" id="KW-0813">Transport</keyword>
<evidence type="ECO:0000259" key="15">
    <source>
        <dbReference type="PROSITE" id="PS51192"/>
    </source>
</evidence>
<dbReference type="InterPro" id="IPR011130">
    <property type="entry name" value="SecA_preprotein_X-link_dom"/>
</dbReference>
<dbReference type="FunFam" id="3.40.50.300:FF:000429">
    <property type="entry name" value="Preprotein translocase subunit SecA"/>
    <property type="match status" value="1"/>
</dbReference>
<comment type="catalytic activity">
    <reaction evidence="12">
        <text>ATP + H2O + chloroplast-proteinSide 1 = ADP + phosphate + chloroplast-proteinSide 2.</text>
        <dbReference type="EC" id="7.4.2.4"/>
    </reaction>
</comment>
<dbReference type="PROSITE" id="PS51196">
    <property type="entry name" value="SECA_MOTOR_DEAD"/>
    <property type="match status" value="1"/>
</dbReference>
<dbReference type="InterPro" id="IPR014018">
    <property type="entry name" value="SecA_motor_DEAD"/>
</dbReference>
<dbReference type="GO" id="GO:0016464">
    <property type="term" value="F:chloroplast protein-transporting ATPase activity"/>
    <property type="evidence" value="ECO:0007669"/>
    <property type="project" value="UniProtKB-EC"/>
</dbReference>
<gene>
    <name evidence="17" type="ORF">C2E20_4205</name>
</gene>
<dbReference type="EMBL" id="LHPF02000010">
    <property type="protein sequence ID" value="PSC72357.1"/>
    <property type="molecule type" value="Genomic_DNA"/>
</dbReference>
<comment type="similarity">
    <text evidence="3 13">Belongs to the SecA family.</text>
</comment>
<evidence type="ECO:0000256" key="2">
    <source>
        <dbReference type="ARBA" id="ARBA00004525"/>
    </source>
</evidence>
<dbReference type="InterPro" id="IPR011116">
    <property type="entry name" value="SecA_Wing/Scaffold"/>
</dbReference>
<evidence type="ECO:0000256" key="9">
    <source>
        <dbReference type="ARBA" id="ARBA00023010"/>
    </source>
</evidence>
<evidence type="ECO:0000256" key="3">
    <source>
        <dbReference type="ARBA" id="ARBA00007650"/>
    </source>
</evidence>
<dbReference type="InterPro" id="IPR020937">
    <property type="entry name" value="SecA_CS"/>
</dbReference>
<keyword evidence="11" id="KW-0472">Membrane</keyword>
<feature type="domain" description="Helicase ATP-binding" evidence="15">
    <location>
        <begin position="151"/>
        <end position="309"/>
    </location>
</feature>
<dbReference type="InterPro" id="IPR044722">
    <property type="entry name" value="SecA_SF2_C"/>
</dbReference>
<evidence type="ECO:0000256" key="6">
    <source>
        <dbReference type="ARBA" id="ARBA00022840"/>
    </source>
</evidence>
<dbReference type="SUPFAM" id="SSF52540">
    <property type="entry name" value="P-loop containing nucleoside triphosphate hydrolases"/>
    <property type="match status" value="2"/>
</dbReference>
<dbReference type="Pfam" id="PF21090">
    <property type="entry name" value="P-loop_SecA"/>
    <property type="match status" value="1"/>
</dbReference>
<feature type="region of interest" description="Disordered" evidence="14">
    <location>
        <begin position="28"/>
        <end position="59"/>
    </location>
</feature>
<protein>
    <recommendedName>
        <fullName evidence="13">Protein translocase subunit SecA</fullName>
    </recommendedName>
</protein>
<feature type="region of interest" description="Disordered" evidence="14">
    <location>
        <begin position="979"/>
        <end position="1004"/>
    </location>
</feature>
<dbReference type="InterPro" id="IPR014001">
    <property type="entry name" value="Helicase_ATP-bd"/>
</dbReference>
<dbReference type="STRING" id="554055.A0A2P6VE56"/>
<evidence type="ECO:0000313" key="17">
    <source>
        <dbReference type="EMBL" id="PSC72357.1"/>
    </source>
</evidence>
<keyword evidence="18" id="KW-1185">Reference proteome</keyword>
<feature type="domain" description="SecA family profile" evidence="16">
    <location>
        <begin position="65"/>
        <end position="755"/>
    </location>
</feature>
<feature type="compositionally biased region" description="Basic residues" evidence="14">
    <location>
        <begin position="995"/>
        <end position="1004"/>
    </location>
</feature>
<dbReference type="InterPro" id="IPR011115">
    <property type="entry name" value="SecA_DEAD"/>
</dbReference>
<dbReference type="GO" id="GO:0009570">
    <property type="term" value="C:chloroplast stroma"/>
    <property type="evidence" value="ECO:0007669"/>
    <property type="project" value="UniProtKB-SubCell"/>
</dbReference>
<dbReference type="Gene3D" id="1.10.3060.10">
    <property type="entry name" value="Helical scaffold and wing domains of SecA"/>
    <property type="match status" value="1"/>
</dbReference>
<name>A0A2P6VE56_9CHLO</name>
<keyword evidence="8" id="KW-1278">Translocase</keyword>
<evidence type="ECO:0000256" key="1">
    <source>
        <dbReference type="ARBA" id="ARBA00004470"/>
    </source>
</evidence>
<sequence>MSSVVPGQRAAPAVQAAARLSVPGTAWQHAPLARGSPAAPLAGGRRRRAGGSRRRQAAPTQALLGGLAAVFKNDPAERTRKAYQPRVEQINALEPSMQQLSDEQLRELTAALQARAAKGEPLDSLLVESFAVVREASKRVLGLRPFDVQMIGGMILHEGQIAEMRTGEGKTLVAVLPAFLNALSGKGVHVVTVNDYLARRDSEWVGQVHRFLGLEVGLVQTGLNEKQRRAAYAADVTYVTNSELGFDYLRDNLAQDKEELVLRPFNYCVIDEVDSILIDEARTPLIISGSADKPSDKYYKAAKIATALAKDLHYTVDEKQRNVLLTEEGYEAAEDVLQVPDLYDPRTQWASYLLNAIKAKELFIRDVSYIVRNQEIIIVDEFTGRTMPGRRWSDGLHQAIEAKEALEIQNESITLASISYQNFFRAYPKLAGMTGTAATESAEFSQIYNLPVTVVPPNRTISREDNPDVVFRSENGKWRAVVQEIKRMHKTGRPVLVGTTSVEKSEALAALLDEEQIPYELLNAKPENVERESEIVAQSGRRGAVTIATNMAGRGTDILLGGNPEFMARLKLRELLLPEVVSTVDLDSANKAQRVNKIKSWAVNPRLFPREMSPEAKQLCSEAVKAAVAGWGERQLQELEAEERLAFACEKAPTDDPIISKIRDAFLKVEAEYKAVTDVEKVEVQKLGGLHVVGTERHESRRIDNQLRGRSGRQGDPGSTRYFLSLEDNLFRIFGGDRIKGLMSAFRIEDLPIESQMLTSALDEAQRKVESYFYDIRKQLFEYDQVLNTQRDKVYGERRRALEAADLTPLMVEYAERTIDDILEANIPPSTPAEEWPLEPLVAKLRQYCYLLADLTPEGLAAEAAGDYDKMRSYLRRRGLEAYEKKRSEMDSAEAGLASKAERFFVLVQTDNLWKEHLQAIKFLQQAVSLRGYAQRDPLVEYKLEGYNLFVEMMAQIRRNVIYNVYMFKPEEAEKKAKASAAAQASAAGQQSSSRGKKAKAATA</sequence>
<evidence type="ECO:0000256" key="5">
    <source>
        <dbReference type="ARBA" id="ARBA00022741"/>
    </source>
</evidence>
<dbReference type="Proteomes" id="UP000239649">
    <property type="component" value="Unassembled WGS sequence"/>
</dbReference>
<evidence type="ECO:0000256" key="4">
    <source>
        <dbReference type="ARBA" id="ARBA00022448"/>
    </source>
</evidence>
<comment type="subcellular location">
    <subcellularLocation>
        <location evidence="1">Plastid</location>
        <location evidence="1">Chloroplast stroma</location>
    </subcellularLocation>
    <subcellularLocation>
        <location evidence="2">Plastid</location>
        <location evidence="2">Chloroplast thylakoid membrane</location>
        <topology evidence="2">Peripheral membrane protein</topology>
    </subcellularLocation>
</comment>
<dbReference type="CDD" id="cd18803">
    <property type="entry name" value="SF2_C_secA"/>
    <property type="match status" value="1"/>
</dbReference>
<dbReference type="InterPro" id="IPR036670">
    <property type="entry name" value="SecA_X-link_sf"/>
</dbReference>